<dbReference type="EMBL" id="PNBA02000012">
    <property type="protein sequence ID" value="KAG6405603.1"/>
    <property type="molecule type" value="Genomic_DNA"/>
</dbReference>
<protein>
    <submittedName>
        <fullName evidence="3">Uncharacterized protein</fullName>
    </submittedName>
</protein>
<keyword evidence="4" id="KW-1185">Reference proteome</keyword>
<dbReference type="Proteomes" id="UP000298416">
    <property type="component" value="Unassembled WGS sequence"/>
</dbReference>
<reference evidence="3" key="2">
    <citation type="submission" date="2020-08" db="EMBL/GenBank/DDBJ databases">
        <title>Plant Genome Project.</title>
        <authorList>
            <person name="Zhang R.-G."/>
        </authorList>
    </citation>
    <scope>NUCLEOTIDE SEQUENCE</scope>
    <source>
        <strain evidence="3">Huo1</strain>
        <tissue evidence="3">Leaf</tissue>
    </source>
</reference>
<evidence type="ECO:0000313" key="3">
    <source>
        <dbReference type="EMBL" id="KAG6405603.1"/>
    </source>
</evidence>
<name>A0A8X8X4L9_SALSN</name>
<evidence type="ECO:0000256" key="2">
    <source>
        <dbReference type="SAM" id="Phobius"/>
    </source>
</evidence>
<evidence type="ECO:0000256" key="1">
    <source>
        <dbReference type="SAM" id="MobiDB-lite"/>
    </source>
</evidence>
<gene>
    <name evidence="3" type="ORF">SASPL_133194</name>
</gene>
<keyword evidence="2" id="KW-0812">Transmembrane</keyword>
<comment type="caution">
    <text evidence="3">The sequence shown here is derived from an EMBL/GenBank/DDBJ whole genome shotgun (WGS) entry which is preliminary data.</text>
</comment>
<sequence length="312" mass="35317">MMNKMTSKESAERKCNIARAARVIARYRNYAPSPNDDLGEFLSHYRRLWLWATGIAHRYIDYMDPQFDLIGDLLGFLGEVHYTYIAYGYVRGTPTGKAAVKTKPKKNSIPRATYTGMLPLLIFDNPRPSLVRARPSPPSEETSVGNMKRPKMKLDKKDASPNLAGIKSKSQSPWMDLLEPEPYAPSNSKQEMKHLDEIASNENMEPHQHESTEALMAHRRSSATMTNVDKNSEKENSEEDPNGNPDINPTQPAPEHLHLRVFSSCDHDSCPLVTSCYDKTSSPLCQFPLYLFGYILFIIVFLSGKLYKDIVS</sequence>
<organism evidence="3">
    <name type="scientific">Salvia splendens</name>
    <name type="common">Scarlet sage</name>
    <dbReference type="NCBI Taxonomy" id="180675"/>
    <lineage>
        <taxon>Eukaryota</taxon>
        <taxon>Viridiplantae</taxon>
        <taxon>Streptophyta</taxon>
        <taxon>Embryophyta</taxon>
        <taxon>Tracheophyta</taxon>
        <taxon>Spermatophyta</taxon>
        <taxon>Magnoliopsida</taxon>
        <taxon>eudicotyledons</taxon>
        <taxon>Gunneridae</taxon>
        <taxon>Pentapetalae</taxon>
        <taxon>asterids</taxon>
        <taxon>lamiids</taxon>
        <taxon>Lamiales</taxon>
        <taxon>Lamiaceae</taxon>
        <taxon>Nepetoideae</taxon>
        <taxon>Mentheae</taxon>
        <taxon>Salviinae</taxon>
        <taxon>Salvia</taxon>
        <taxon>Salvia subgen. Calosphace</taxon>
        <taxon>core Calosphace</taxon>
    </lineage>
</organism>
<keyword evidence="2" id="KW-1133">Transmembrane helix</keyword>
<dbReference type="AlphaFoldDB" id="A0A8X8X4L9"/>
<feature type="transmembrane region" description="Helical" evidence="2">
    <location>
        <begin position="287"/>
        <end position="307"/>
    </location>
</feature>
<reference evidence="3" key="1">
    <citation type="submission" date="2018-01" db="EMBL/GenBank/DDBJ databases">
        <authorList>
            <person name="Mao J.F."/>
        </authorList>
    </citation>
    <scope>NUCLEOTIDE SEQUENCE</scope>
    <source>
        <strain evidence="3">Huo1</strain>
        <tissue evidence="3">Leaf</tissue>
    </source>
</reference>
<evidence type="ECO:0000313" key="4">
    <source>
        <dbReference type="Proteomes" id="UP000298416"/>
    </source>
</evidence>
<feature type="region of interest" description="Disordered" evidence="1">
    <location>
        <begin position="132"/>
        <end position="190"/>
    </location>
</feature>
<accession>A0A8X8X4L9</accession>
<proteinExistence type="predicted"/>
<keyword evidence="2" id="KW-0472">Membrane</keyword>
<feature type="region of interest" description="Disordered" evidence="1">
    <location>
        <begin position="219"/>
        <end position="253"/>
    </location>
</feature>